<evidence type="ECO:0000313" key="1">
    <source>
        <dbReference type="EMBL" id="TGO47759.1"/>
    </source>
</evidence>
<gene>
    <name evidence="1" type="ORF">BOTNAR_0507g00060</name>
</gene>
<keyword evidence="2" id="KW-1185">Reference proteome</keyword>
<dbReference type="AlphaFoldDB" id="A0A4Z1HFF1"/>
<dbReference type="EMBL" id="PQXJ01000507">
    <property type="protein sequence ID" value="TGO47759.1"/>
    <property type="molecule type" value="Genomic_DNA"/>
</dbReference>
<comment type="caution">
    <text evidence="1">The sequence shown here is derived from an EMBL/GenBank/DDBJ whole genome shotgun (WGS) entry which is preliminary data.</text>
</comment>
<dbReference type="Proteomes" id="UP000297452">
    <property type="component" value="Unassembled WGS sequence"/>
</dbReference>
<sequence length="73" mass="8278">MQQTMTNAFIPSHPSALRTSLAKSPRLHYMYEEYTYSAAAAAARDDYSNTRHLATDHVMPRGKASTAWKFLEN</sequence>
<accession>A0A4Z1HFF1</accession>
<organism evidence="1 2">
    <name type="scientific">Botryotinia narcissicola</name>
    <dbReference type="NCBI Taxonomy" id="278944"/>
    <lineage>
        <taxon>Eukaryota</taxon>
        <taxon>Fungi</taxon>
        <taxon>Dikarya</taxon>
        <taxon>Ascomycota</taxon>
        <taxon>Pezizomycotina</taxon>
        <taxon>Leotiomycetes</taxon>
        <taxon>Helotiales</taxon>
        <taxon>Sclerotiniaceae</taxon>
        <taxon>Botryotinia</taxon>
    </lineage>
</organism>
<proteinExistence type="predicted"/>
<name>A0A4Z1HFF1_9HELO</name>
<evidence type="ECO:0000313" key="2">
    <source>
        <dbReference type="Proteomes" id="UP000297452"/>
    </source>
</evidence>
<reference evidence="1 2" key="1">
    <citation type="submission" date="2017-12" db="EMBL/GenBank/DDBJ databases">
        <title>Comparative genomics of Botrytis spp.</title>
        <authorList>
            <person name="Valero-Jimenez C.A."/>
            <person name="Tapia P."/>
            <person name="Veloso J."/>
            <person name="Silva-Moreno E."/>
            <person name="Staats M."/>
            <person name="Valdes J.H."/>
            <person name="Van Kan J.A.L."/>
        </authorList>
    </citation>
    <scope>NUCLEOTIDE SEQUENCE [LARGE SCALE GENOMIC DNA]</scope>
    <source>
        <strain evidence="1 2">MUCL2120</strain>
    </source>
</reference>
<protein>
    <submittedName>
        <fullName evidence="1">Uncharacterized protein</fullName>
    </submittedName>
</protein>